<dbReference type="EMBL" id="KZ305021">
    <property type="protein sequence ID" value="PIA58868.1"/>
    <property type="molecule type" value="Genomic_DNA"/>
</dbReference>
<sequence>MKEKLPSVLFFHKNPTPSSIIDLGIAILDSWYSCLESGWKDTVKLFFKQIAEILLNEIVGIPGTSISSSRSWKKYEDYIKDGQITLVEIHCNLFSYQT</sequence>
<accession>A0A2G5ESZ0</accession>
<organism evidence="1 2">
    <name type="scientific">Aquilegia coerulea</name>
    <name type="common">Rocky mountain columbine</name>
    <dbReference type="NCBI Taxonomy" id="218851"/>
    <lineage>
        <taxon>Eukaryota</taxon>
        <taxon>Viridiplantae</taxon>
        <taxon>Streptophyta</taxon>
        <taxon>Embryophyta</taxon>
        <taxon>Tracheophyta</taxon>
        <taxon>Spermatophyta</taxon>
        <taxon>Magnoliopsida</taxon>
        <taxon>Ranunculales</taxon>
        <taxon>Ranunculaceae</taxon>
        <taxon>Thalictroideae</taxon>
        <taxon>Aquilegia</taxon>
    </lineage>
</organism>
<name>A0A2G5ESZ0_AQUCA</name>
<dbReference type="Proteomes" id="UP000230069">
    <property type="component" value="Unassembled WGS sequence"/>
</dbReference>
<gene>
    <name evidence="1" type="ORF">AQUCO_00400013v1</name>
</gene>
<evidence type="ECO:0000313" key="1">
    <source>
        <dbReference type="EMBL" id="PIA58868.1"/>
    </source>
</evidence>
<dbReference type="InParanoid" id="A0A2G5ESZ0"/>
<dbReference type="AlphaFoldDB" id="A0A2G5ESZ0"/>
<proteinExistence type="predicted"/>
<reference evidence="1 2" key="1">
    <citation type="submission" date="2017-09" db="EMBL/GenBank/DDBJ databases">
        <title>WGS assembly of Aquilegia coerulea Goldsmith.</title>
        <authorList>
            <person name="Hodges S."/>
            <person name="Kramer E."/>
            <person name="Nordborg M."/>
            <person name="Tomkins J."/>
            <person name="Borevitz J."/>
            <person name="Derieg N."/>
            <person name="Yan J."/>
            <person name="Mihaltcheva S."/>
            <person name="Hayes R.D."/>
            <person name="Rokhsar D."/>
        </authorList>
    </citation>
    <scope>NUCLEOTIDE SEQUENCE [LARGE SCALE GENOMIC DNA]</scope>
    <source>
        <strain evidence="2">cv. Goldsmith</strain>
    </source>
</reference>
<protein>
    <submittedName>
        <fullName evidence="1">Uncharacterized protein</fullName>
    </submittedName>
</protein>
<keyword evidence="2" id="KW-1185">Reference proteome</keyword>
<evidence type="ECO:0000313" key="2">
    <source>
        <dbReference type="Proteomes" id="UP000230069"/>
    </source>
</evidence>